<proteinExistence type="inferred from homology"/>
<evidence type="ECO:0000256" key="4">
    <source>
        <dbReference type="ARBA" id="ARBA00022824"/>
    </source>
</evidence>
<dbReference type="InterPro" id="IPR032763">
    <property type="entry name" value="RIC3_N"/>
</dbReference>
<dbReference type="GO" id="GO:0034394">
    <property type="term" value="P:protein localization to cell surface"/>
    <property type="evidence" value="ECO:0007669"/>
    <property type="project" value="TreeGrafter"/>
</dbReference>
<feature type="domain" description="Resistance to inhibitors of cholinesterase protein 3 N-terminal" evidence="10">
    <location>
        <begin position="15"/>
        <end position="167"/>
    </location>
</feature>
<comment type="subcellular location">
    <subcellularLocation>
        <location evidence="1">Endoplasmic reticulum membrane</location>
    </subcellularLocation>
</comment>
<keyword evidence="6 9" id="KW-0472">Membrane</keyword>
<dbReference type="AlphaFoldDB" id="A0A7J7X1M1"/>
<sequence>MAYSTLQRVALASGVVLAVSLLLPKVFLSRGKRQEPAPAPGGKLGRFPPMMHHHQASLDGQTPTARAQRSHLAEAFAKAKGSGGGIGGGGGSGRGLMGQIIPIYGFGIFLYILYILFKLSKGKTTTVNRKCSTATPGDTCRKITNFELVQLQEKLKETEEAMEKLINRVGPNGERVQTVTSDQEKQLLYQLREITRVMKKGRFTDRPSPEQEAEEAPYMEDWEGYPEETYPIYDLSDCIKRRQETILVDYPDPKEPSAEELAERMGVLEESDHLGWEVPTGGRAQEENPVTACDPKPETCSCCLQEEEDPAFLVENAGFLADSYSEQEDGTPEAWLQDFGDAGPGIGADRARPGGTLRKRNPQGLE</sequence>
<keyword evidence="7" id="KW-0175">Coiled coil</keyword>
<keyword evidence="3 9" id="KW-0812">Transmembrane</keyword>
<name>A0A7J7X1M1_PIPKU</name>
<reference evidence="11 12" key="1">
    <citation type="journal article" date="2020" name="Nature">
        <title>Six reference-quality genomes reveal evolution of bat adaptations.</title>
        <authorList>
            <person name="Jebb D."/>
            <person name="Huang Z."/>
            <person name="Pippel M."/>
            <person name="Hughes G.M."/>
            <person name="Lavrichenko K."/>
            <person name="Devanna P."/>
            <person name="Winkler S."/>
            <person name="Jermiin L.S."/>
            <person name="Skirmuntt E.C."/>
            <person name="Katzourakis A."/>
            <person name="Burkitt-Gray L."/>
            <person name="Ray D.A."/>
            <person name="Sullivan K.A.M."/>
            <person name="Roscito J.G."/>
            <person name="Kirilenko B.M."/>
            <person name="Davalos L.M."/>
            <person name="Corthals A.P."/>
            <person name="Power M.L."/>
            <person name="Jones G."/>
            <person name="Ransome R.D."/>
            <person name="Dechmann D.K.N."/>
            <person name="Locatelli A.G."/>
            <person name="Puechmaille S.J."/>
            <person name="Fedrigo O."/>
            <person name="Jarvis E.D."/>
            <person name="Hiller M."/>
            <person name="Vernes S.C."/>
            <person name="Myers E.W."/>
            <person name="Teeling E.C."/>
        </authorList>
    </citation>
    <scope>NUCLEOTIDE SEQUENCE [LARGE SCALE GENOMIC DNA]</scope>
    <source>
        <strain evidence="11">MPipKuh1</strain>
        <tissue evidence="11">Flight muscle</tissue>
    </source>
</reference>
<evidence type="ECO:0000256" key="2">
    <source>
        <dbReference type="ARBA" id="ARBA00008538"/>
    </source>
</evidence>
<organism evidence="11 12">
    <name type="scientific">Pipistrellus kuhlii</name>
    <name type="common">Kuhl's pipistrelle</name>
    <dbReference type="NCBI Taxonomy" id="59472"/>
    <lineage>
        <taxon>Eukaryota</taxon>
        <taxon>Metazoa</taxon>
        <taxon>Chordata</taxon>
        <taxon>Craniata</taxon>
        <taxon>Vertebrata</taxon>
        <taxon>Euteleostomi</taxon>
        <taxon>Mammalia</taxon>
        <taxon>Eutheria</taxon>
        <taxon>Laurasiatheria</taxon>
        <taxon>Chiroptera</taxon>
        <taxon>Yangochiroptera</taxon>
        <taxon>Vespertilionidae</taxon>
        <taxon>Pipistrellus</taxon>
    </lineage>
</organism>
<feature type="compositionally biased region" description="Basic residues" evidence="8">
    <location>
        <begin position="357"/>
        <end position="366"/>
    </location>
</feature>
<feature type="region of interest" description="Disordered" evidence="8">
    <location>
        <begin position="32"/>
        <end position="64"/>
    </location>
</feature>
<keyword evidence="11" id="KW-0675">Receptor</keyword>
<gene>
    <name evidence="11" type="ORF">mPipKuh1_014890</name>
</gene>
<evidence type="ECO:0000256" key="1">
    <source>
        <dbReference type="ARBA" id="ARBA00004586"/>
    </source>
</evidence>
<dbReference type="Proteomes" id="UP000558488">
    <property type="component" value="Unassembled WGS sequence"/>
</dbReference>
<keyword evidence="5 9" id="KW-1133">Transmembrane helix</keyword>
<evidence type="ECO:0000256" key="3">
    <source>
        <dbReference type="ARBA" id="ARBA00022692"/>
    </source>
</evidence>
<keyword evidence="4" id="KW-0256">Endoplasmic reticulum</keyword>
<protein>
    <submittedName>
        <fullName evidence="11">RIC3 acetylcholine receptor chaperone</fullName>
    </submittedName>
</protein>
<dbReference type="GO" id="GO:0043005">
    <property type="term" value="C:neuron projection"/>
    <property type="evidence" value="ECO:0007669"/>
    <property type="project" value="TreeGrafter"/>
</dbReference>
<dbReference type="GO" id="GO:0005789">
    <property type="term" value="C:endoplasmic reticulum membrane"/>
    <property type="evidence" value="ECO:0007669"/>
    <property type="project" value="UniProtKB-SubCell"/>
</dbReference>
<dbReference type="Pfam" id="PF15361">
    <property type="entry name" value="RIC3"/>
    <property type="match status" value="1"/>
</dbReference>
<feature type="transmembrane region" description="Helical" evidence="9">
    <location>
        <begin position="6"/>
        <end position="23"/>
    </location>
</feature>
<evidence type="ECO:0000256" key="6">
    <source>
        <dbReference type="ARBA" id="ARBA00023136"/>
    </source>
</evidence>
<dbReference type="GO" id="GO:0043025">
    <property type="term" value="C:neuronal cell body"/>
    <property type="evidence" value="ECO:0007669"/>
    <property type="project" value="TreeGrafter"/>
</dbReference>
<feature type="region of interest" description="Disordered" evidence="8">
    <location>
        <begin position="323"/>
        <end position="366"/>
    </location>
</feature>
<feature type="transmembrane region" description="Helical" evidence="9">
    <location>
        <begin position="100"/>
        <end position="117"/>
    </location>
</feature>
<evidence type="ECO:0000256" key="8">
    <source>
        <dbReference type="SAM" id="MobiDB-lite"/>
    </source>
</evidence>
<dbReference type="InterPro" id="IPR026160">
    <property type="entry name" value="Ric3"/>
</dbReference>
<dbReference type="EMBL" id="JACAGB010000009">
    <property type="protein sequence ID" value="KAF6343573.1"/>
    <property type="molecule type" value="Genomic_DNA"/>
</dbReference>
<dbReference type="GO" id="GO:0045202">
    <property type="term" value="C:synapse"/>
    <property type="evidence" value="ECO:0007669"/>
    <property type="project" value="GOC"/>
</dbReference>
<keyword evidence="12" id="KW-1185">Reference proteome</keyword>
<comment type="similarity">
    <text evidence="2">Belongs to the ric-3 family.</text>
</comment>
<evidence type="ECO:0000259" key="10">
    <source>
        <dbReference type="Pfam" id="PF15361"/>
    </source>
</evidence>
<dbReference type="PANTHER" id="PTHR21723:SF3">
    <property type="entry name" value="PROTEIN RIC-3"/>
    <property type="match status" value="1"/>
</dbReference>
<dbReference type="PANTHER" id="PTHR21723">
    <property type="entry name" value="RESISTANCE TO INHIBITORS OF CHOLINESTERASE PROTEIN 3 RIC3"/>
    <property type="match status" value="1"/>
</dbReference>
<evidence type="ECO:0000256" key="9">
    <source>
        <dbReference type="SAM" id="Phobius"/>
    </source>
</evidence>
<feature type="coiled-coil region" evidence="7">
    <location>
        <begin position="141"/>
        <end position="168"/>
    </location>
</feature>
<dbReference type="GO" id="GO:0007271">
    <property type="term" value="P:synaptic transmission, cholinergic"/>
    <property type="evidence" value="ECO:0007669"/>
    <property type="project" value="TreeGrafter"/>
</dbReference>
<comment type="caution">
    <text evidence="11">The sequence shown here is derived from an EMBL/GenBank/DDBJ whole genome shotgun (WGS) entry which is preliminary data.</text>
</comment>
<evidence type="ECO:0000313" key="11">
    <source>
        <dbReference type="EMBL" id="KAF6343573.1"/>
    </source>
</evidence>
<evidence type="ECO:0000313" key="12">
    <source>
        <dbReference type="Proteomes" id="UP000558488"/>
    </source>
</evidence>
<evidence type="ECO:0000256" key="5">
    <source>
        <dbReference type="ARBA" id="ARBA00022989"/>
    </source>
</evidence>
<accession>A0A7J7X1M1</accession>
<evidence type="ECO:0000256" key="7">
    <source>
        <dbReference type="SAM" id="Coils"/>
    </source>
</evidence>